<evidence type="ECO:0000256" key="1">
    <source>
        <dbReference type="ARBA" id="ARBA00023015"/>
    </source>
</evidence>
<evidence type="ECO:0000313" key="6">
    <source>
        <dbReference type="EMBL" id="OPJ56658.1"/>
    </source>
</evidence>
<dbReference type="InterPro" id="IPR001647">
    <property type="entry name" value="HTH_TetR"/>
</dbReference>
<organism evidence="6 7">
    <name type="scientific">Clostridium chromiireducens</name>
    <dbReference type="NCBI Taxonomy" id="225345"/>
    <lineage>
        <taxon>Bacteria</taxon>
        <taxon>Bacillati</taxon>
        <taxon>Bacillota</taxon>
        <taxon>Clostridia</taxon>
        <taxon>Eubacteriales</taxon>
        <taxon>Clostridiaceae</taxon>
        <taxon>Clostridium</taxon>
    </lineage>
</organism>
<dbReference type="SUPFAM" id="SSF46689">
    <property type="entry name" value="Homeodomain-like"/>
    <property type="match status" value="1"/>
</dbReference>
<dbReference type="InterPro" id="IPR050624">
    <property type="entry name" value="HTH-type_Tx_Regulator"/>
</dbReference>
<dbReference type="PANTHER" id="PTHR43479">
    <property type="entry name" value="ACREF/ENVCD OPERON REPRESSOR-RELATED"/>
    <property type="match status" value="1"/>
</dbReference>
<protein>
    <submittedName>
        <fullName evidence="6">Nucleoid occlusion factor SlmA</fullName>
    </submittedName>
</protein>
<dbReference type="GO" id="GO:0003677">
    <property type="term" value="F:DNA binding"/>
    <property type="evidence" value="ECO:0007669"/>
    <property type="project" value="UniProtKB-UniRule"/>
</dbReference>
<keyword evidence="2 4" id="KW-0238">DNA-binding</keyword>
<dbReference type="PROSITE" id="PS50977">
    <property type="entry name" value="HTH_TETR_2"/>
    <property type="match status" value="1"/>
</dbReference>
<feature type="DNA-binding region" description="H-T-H motif" evidence="4">
    <location>
        <begin position="32"/>
        <end position="51"/>
    </location>
</feature>
<reference evidence="6 7" key="1">
    <citation type="submission" date="2017-03" db="EMBL/GenBank/DDBJ databases">
        <title>Genome sequence of Clostridium chromiireducens DSM 23318.</title>
        <authorList>
            <person name="Poehlein A."/>
            <person name="Daniel R."/>
        </authorList>
    </citation>
    <scope>NUCLEOTIDE SEQUENCE [LARGE SCALE GENOMIC DNA]</scope>
    <source>
        <strain evidence="6 7">DSM 23318</strain>
    </source>
</reference>
<dbReference type="Gene3D" id="1.10.357.10">
    <property type="entry name" value="Tetracycline Repressor, domain 2"/>
    <property type="match status" value="1"/>
</dbReference>
<evidence type="ECO:0000256" key="4">
    <source>
        <dbReference type="PROSITE-ProRule" id="PRU00335"/>
    </source>
</evidence>
<keyword evidence="3" id="KW-0804">Transcription</keyword>
<keyword evidence="1" id="KW-0805">Transcription regulation</keyword>
<proteinExistence type="predicted"/>
<comment type="caution">
    <text evidence="6">The sequence shown here is derived from an EMBL/GenBank/DDBJ whole genome shotgun (WGS) entry which is preliminary data.</text>
</comment>
<sequence length="197" mass="23171">MQNDKYHHGDLRESLIRMGLKLYNEEGAEKFSIRKVAALCNVSHAAPYKHFKNKEELISAISDFVFSNFEYSLSEIVEKYRTDPYERIIELGKKYVIFMVENPDYLKFAFSQNNEYGITVENNELQSSDYGTFNIFKNCAIDFLKSKNVKEEKYIQDIIAMWAMVHGLATMLSNKMFIYKGNYIELVEEILRQNITY</sequence>
<evidence type="ECO:0000313" key="7">
    <source>
        <dbReference type="Proteomes" id="UP000191056"/>
    </source>
</evidence>
<feature type="domain" description="HTH tetR-type" evidence="5">
    <location>
        <begin position="9"/>
        <end position="69"/>
    </location>
</feature>
<name>A0A1V4I9H6_9CLOT</name>
<evidence type="ECO:0000256" key="2">
    <source>
        <dbReference type="ARBA" id="ARBA00023125"/>
    </source>
</evidence>
<dbReference type="EMBL" id="MZGT01000105">
    <property type="protein sequence ID" value="OPJ56658.1"/>
    <property type="molecule type" value="Genomic_DNA"/>
</dbReference>
<gene>
    <name evidence="6" type="primary">slmA</name>
    <name evidence="6" type="ORF">CLCHR_45100</name>
</gene>
<dbReference type="Pfam" id="PF00440">
    <property type="entry name" value="TetR_N"/>
    <property type="match status" value="1"/>
</dbReference>
<evidence type="ECO:0000256" key="3">
    <source>
        <dbReference type="ARBA" id="ARBA00023163"/>
    </source>
</evidence>
<dbReference type="Proteomes" id="UP000191056">
    <property type="component" value="Unassembled WGS sequence"/>
</dbReference>
<evidence type="ECO:0000259" key="5">
    <source>
        <dbReference type="PROSITE" id="PS50977"/>
    </source>
</evidence>
<dbReference type="Pfam" id="PF13305">
    <property type="entry name" value="TetR_C_33"/>
    <property type="match status" value="1"/>
</dbReference>
<dbReference type="OrthoDB" id="9179041at2"/>
<dbReference type="STRING" id="225345.CLCHR_45100"/>
<dbReference type="PANTHER" id="PTHR43479:SF20">
    <property type="entry name" value="HTH TETR-TYPE DOMAIN-CONTAINING PROTEIN"/>
    <property type="match status" value="1"/>
</dbReference>
<dbReference type="SUPFAM" id="SSF48498">
    <property type="entry name" value="Tetracyclin repressor-like, C-terminal domain"/>
    <property type="match status" value="1"/>
</dbReference>
<dbReference type="PRINTS" id="PR00455">
    <property type="entry name" value="HTHTETR"/>
</dbReference>
<dbReference type="InterPro" id="IPR025996">
    <property type="entry name" value="MT1864/Rv1816-like_C"/>
</dbReference>
<dbReference type="AlphaFoldDB" id="A0A1V4I9H6"/>
<dbReference type="RefSeq" id="WP_079442120.1">
    <property type="nucleotide sequence ID" value="NZ_MZGT01000105.1"/>
</dbReference>
<keyword evidence="7" id="KW-1185">Reference proteome</keyword>
<dbReference type="InterPro" id="IPR036271">
    <property type="entry name" value="Tet_transcr_reg_TetR-rel_C_sf"/>
</dbReference>
<accession>A0A1V4I9H6</accession>
<dbReference type="InterPro" id="IPR009057">
    <property type="entry name" value="Homeodomain-like_sf"/>
</dbReference>